<dbReference type="Proteomes" id="UP000053237">
    <property type="component" value="Unassembled WGS sequence"/>
</dbReference>
<name>A0A024FTD2_9STRA</name>
<gene>
    <name evidence="1" type="ORF">BN9_095340</name>
</gene>
<reference evidence="1 2" key="1">
    <citation type="submission" date="2012-05" db="EMBL/GenBank/DDBJ databases">
        <title>Recombination and specialization in a pathogen metapopulation.</title>
        <authorList>
            <person name="Gardiner A."/>
            <person name="Kemen E."/>
            <person name="Schultz-Larsen T."/>
            <person name="MacLean D."/>
            <person name="Van Oosterhout C."/>
            <person name="Jones J.D.G."/>
        </authorList>
    </citation>
    <scope>NUCLEOTIDE SEQUENCE [LARGE SCALE GENOMIC DNA]</scope>
    <source>
        <strain evidence="1 2">Ac Nc2</strain>
    </source>
</reference>
<protein>
    <submittedName>
        <fullName evidence="1">Uncharacterized protein</fullName>
    </submittedName>
</protein>
<evidence type="ECO:0000313" key="1">
    <source>
        <dbReference type="EMBL" id="CCI10358.1"/>
    </source>
</evidence>
<evidence type="ECO:0000313" key="2">
    <source>
        <dbReference type="Proteomes" id="UP000053237"/>
    </source>
</evidence>
<dbReference type="AlphaFoldDB" id="A0A024FTD2"/>
<proteinExistence type="predicted"/>
<dbReference type="EMBL" id="CAIX01000224">
    <property type="protein sequence ID" value="CCI10358.1"/>
    <property type="molecule type" value="Genomic_DNA"/>
</dbReference>
<dbReference type="InParanoid" id="A0A024FTD2"/>
<comment type="caution">
    <text evidence="1">The sequence shown here is derived from an EMBL/GenBank/DDBJ whole genome shotgun (WGS) entry which is preliminary data.</text>
</comment>
<sequence>MTFHKGLTVCRFTSTTARTVVCKNANGESEDAVHYWTPLPYEKDGISRTIFIQLTKTFCSNHQDDIDIFGHSSNIDVYPLYGFVMGNTGIISIASESVIPCARLGIQAFSRQ</sequence>
<accession>A0A024FTD2</accession>
<keyword evidence="2" id="KW-1185">Reference proteome</keyword>
<organism evidence="1 2">
    <name type="scientific">Albugo candida</name>
    <dbReference type="NCBI Taxonomy" id="65357"/>
    <lineage>
        <taxon>Eukaryota</taxon>
        <taxon>Sar</taxon>
        <taxon>Stramenopiles</taxon>
        <taxon>Oomycota</taxon>
        <taxon>Peronosporomycetes</taxon>
        <taxon>Albuginales</taxon>
        <taxon>Albuginaceae</taxon>
        <taxon>Albugo</taxon>
    </lineage>
</organism>